<keyword evidence="2 4" id="KW-0456">Lyase</keyword>
<organism evidence="5 6">
    <name type="scientific">Faecalibacterium butyricigenerans</name>
    <dbReference type="NCBI Taxonomy" id="1851427"/>
    <lineage>
        <taxon>Bacteria</taxon>
        <taxon>Bacillati</taxon>
        <taxon>Bacillota</taxon>
        <taxon>Clostridia</taxon>
        <taxon>Eubacteriales</taxon>
        <taxon>Oscillospiraceae</taxon>
        <taxon>Faecalibacterium</taxon>
    </lineage>
</organism>
<evidence type="ECO:0000313" key="6">
    <source>
        <dbReference type="Proteomes" id="UP001430637"/>
    </source>
</evidence>
<comment type="caution">
    <text evidence="4">Lacks conserved residue(s) required for the propagation of feature annotation.</text>
</comment>
<dbReference type="RefSeq" id="WP_227621928.1">
    <property type="nucleotide sequence ID" value="NZ_JAJEQL010000060.1"/>
</dbReference>
<feature type="binding site" evidence="4">
    <location>
        <position position="232"/>
    </location>
    <ligand>
        <name>3-dehydroquinate</name>
        <dbReference type="ChEBI" id="CHEBI:32364"/>
    </ligand>
</feature>
<feature type="binding site" evidence="4">
    <location>
        <position position="236"/>
    </location>
    <ligand>
        <name>3-dehydroquinate</name>
        <dbReference type="ChEBI" id="CHEBI:32364"/>
    </ligand>
</feature>
<keyword evidence="4" id="KW-0057">Aromatic amino acid biosynthesis</keyword>
<dbReference type="Pfam" id="PF01487">
    <property type="entry name" value="DHquinase_I"/>
    <property type="match status" value="1"/>
</dbReference>
<keyword evidence="6" id="KW-1185">Reference proteome</keyword>
<feature type="binding site" evidence="4">
    <location>
        <begin position="46"/>
        <end position="48"/>
    </location>
    <ligand>
        <name>3-dehydroquinate</name>
        <dbReference type="ChEBI" id="CHEBI:32364"/>
    </ligand>
</feature>
<feature type="binding site" evidence="4">
    <location>
        <position position="82"/>
    </location>
    <ligand>
        <name>3-dehydroquinate</name>
        <dbReference type="ChEBI" id="CHEBI:32364"/>
    </ligand>
</feature>
<evidence type="ECO:0000256" key="1">
    <source>
        <dbReference type="ARBA" id="ARBA00001864"/>
    </source>
</evidence>
<gene>
    <name evidence="4 5" type="primary">aroD</name>
    <name evidence="5" type="ORF">LKD23_12645</name>
</gene>
<dbReference type="Gene3D" id="3.20.20.70">
    <property type="entry name" value="Aldolase class I"/>
    <property type="match status" value="1"/>
</dbReference>
<feature type="active site" description="Schiff-base intermediate with substrate" evidence="4">
    <location>
        <position position="170"/>
    </location>
</feature>
<comment type="similarity">
    <text evidence="4">Belongs to the type-I 3-dehydroquinase family.</text>
</comment>
<dbReference type="InterPro" id="IPR013785">
    <property type="entry name" value="Aldolase_TIM"/>
</dbReference>
<evidence type="ECO:0000313" key="5">
    <source>
        <dbReference type="EMBL" id="MCC2200578.1"/>
    </source>
</evidence>
<accession>A0ABS8FCV6</accession>
<comment type="pathway">
    <text evidence="4">Metabolic intermediate biosynthesis; chorismate biosynthesis; chorismate from D-erythrose 4-phosphate and phosphoenolpyruvate: step 3/7.</text>
</comment>
<dbReference type="EC" id="4.2.1.10" evidence="4"/>
<dbReference type="NCBIfam" id="TIGR01093">
    <property type="entry name" value="aroD"/>
    <property type="match status" value="1"/>
</dbReference>
<keyword evidence="4" id="KW-0028">Amino-acid biosynthesis</keyword>
<comment type="subunit">
    <text evidence="4">Homodimer.</text>
</comment>
<dbReference type="PANTHER" id="PTHR43699">
    <property type="entry name" value="3-DEHYDROQUINATE DEHYDRATASE"/>
    <property type="match status" value="1"/>
</dbReference>
<comment type="function">
    <text evidence="4">Involved in the third step of the chorismate pathway, which leads to the biosynthesis of aromatic amino acids. Catalyzes the cis-dehydration of 3-dehydroquinate (DHQ) and introduces the first double bond of the aromatic ring to yield 3-dehydroshikimate.</text>
</comment>
<sequence length="252" mass="26442">MSSITIRGCCIGAGRPKVILPIVASTADGILSEAVRLAAQKADCIEWRADWFPGALDPAALGQVLSGLRAALEEKLLLVTFRTKAEGGEAALTPQQYASFCEAVCASGCADLLDIEFFPNREHLSALIEQAHRAGTAVVCSSHDFHKTPPRTEMVARLTAMQQVGADLPKLAVMPCSPSDVLELLAATAEMAERHPETPVITMSMGALGAVSRLCGEAFGSAMTFANPGQASAPGQVALDVVNEVLESLRLA</sequence>
<feature type="active site" description="Proton donor/acceptor" evidence="4">
    <location>
        <position position="143"/>
    </location>
</feature>
<dbReference type="HAMAP" id="MF_00214">
    <property type="entry name" value="AroD"/>
    <property type="match status" value="1"/>
</dbReference>
<dbReference type="PANTHER" id="PTHR43699:SF1">
    <property type="entry name" value="3-DEHYDROQUINATE DEHYDRATASE"/>
    <property type="match status" value="1"/>
</dbReference>
<dbReference type="GO" id="GO:0003855">
    <property type="term" value="F:3-dehydroquinate dehydratase activity"/>
    <property type="evidence" value="ECO:0007669"/>
    <property type="project" value="UniProtKB-EC"/>
</dbReference>
<dbReference type="SUPFAM" id="SSF51569">
    <property type="entry name" value="Aldolase"/>
    <property type="match status" value="1"/>
</dbReference>
<comment type="catalytic activity">
    <reaction evidence="1 4">
        <text>3-dehydroquinate = 3-dehydroshikimate + H2O</text>
        <dbReference type="Rhea" id="RHEA:21096"/>
        <dbReference type="ChEBI" id="CHEBI:15377"/>
        <dbReference type="ChEBI" id="CHEBI:16630"/>
        <dbReference type="ChEBI" id="CHEBI:32364"/>
        <dbReference type="EC" id="4.2.1.10"/>
    </reaction>
</comment>
<dbReference type="EMBL" id="JAJEQL010000060">
    <property type="protein sequence ID" value="MCC2200578.1"/>
    <property type="molecule type" value="Genomic_DNA"/>
</dbReference>
<dbReference type="InterPro" id="IPR001381">
    <property type="entry name" value="DHquinase_I"/>
</dbReference>
<feature type="binding site" evidence="4">
    <location>
        <position position="213"/>
    </location>
    <ligand>
        <name>3-dehydroquinate</name>
        <dbReference type="ChEBI" id="CHEBI:32364"/>
    </ligand>
</feature>
<dbReference type="Proteomes" id="UP001430637">
    <property type="component" value="Unassembled WGS sequence"/>
</dbReference>
<comment type="caution">
    <text evidence="5">The sequence shown here is derived from an EMBL/GenBank/DDBJ whole genome shotgun (WGS) entry which is preliminary data.</text>
</comment>
<reference evidence="5" key="1">
    <citation type="submission" date="2021-10" db="EMBL/GenBank/DDBJ databases">
        <title>Anaerobic single-cell dispensing facilitates the cultivation of human gut bacteria.</title>
        <authorList>
            <person name="Afrizal A."/>
        </authorList>
    </citation>
    <scope>NUCLEOTIDE SEQUENCE</scope>
    <source>
        <strain evidence="5">CLA-AA-H233</strain>
    </source>
</reference>
<dbReference type="InterPro" id="IPR050146">
    <property type="entry name" value="Type-I_3-dehydroquinase"/>
</dbReference>
<protein>
    <recommendedName>
        <fullName evidence="4">3-dehydroquinate dehydratase</fullName>
        <shortName evidence="4">3-dehydroquinase</shortName>
        <ecNumber evidence="4">4.2.1.10</ecNumber>
    </recommendedName>
    <alternativeName>
        <fullName evidence="4">Type I DHQase</fullName>
    </alternativeName>
    <alternativeName>
        <fullName evidence="4">Type I dehydroquinase</fullName>
        <shortName evidence="4">DHQ1</shortName>
    </alternativeName>
</protein>
<name>A0ABS8FCV6_9FIRM</name>
<dbReference type="CDD" id="cd00502">
    <property type="entry name" value="DHQase_I"/>
    <property type="match status" value="1"/>
</dbReference>
<evidence type="ECO:0000256" key="2">
    <source>
        <dbReference type="ARBA" id="ARBA00023239"/>
    </source>
</evidence>
<proteinExistence type="inferred from homology"/>
<keyword evidence="3 4" id="KW-0704">Schiff base</keyword>
<evidence type="ECO:0000256" key="4">
    <source>
        <dbReference type="HAMAP-Rule" id="MF_00214"/>
    </source>
</evidence>
<evidence type="ECO:0000256" key="3">
    <source>
        <dbReference type="ARBA" id="ARBA00023270"/>
    </source>
</evidence>